<reference evidence="2 3" key="1">
    <citation type="submission" date="2023-08" db="EMBL/GenBank/DDBJ databases">
        <title>Annotated Genome Sequence of Vanrija albida AlHP1.</title>
        <authorList>
            <person name="Herzog R."/>
        </authorList>
    </citation>
    <scope>NUCLEOTIDE SEQUENCE [LARGE SCALE GENOMIC DNA]</scope>
    <source>
        <strain evidence="2 3">AlHP1</strain>
    </source>
</reference>
<accession>A0ABR3PSE4</accession>
<keyword evidence="1" id="KW-0732">Signal</keyword>
<dbReference type="Proteomes" id="UP001565368">
    <property type="component" value="Unassembled WGS sequence"/>
</dbReference>
<dbReference type="EMBL" id="JBBXJM010000007">
    <property type="protein sequence ID" value="KAL1405370.1"/>
    <property type="molecule type" value="Genomic_DNA"/>
</dbReference>
<keyword evidence="3" id="KW-1185">Reference proteome</keyword>
<evidence type="ECO:0000313" key="3">
    <source>
        <dbReference type="Proteomes" id="UP001565368"/>
    </source>
</evidence>
<feature type="signal peptide" evidence="1">
    <location>
        <begin position="1"/>
        <end position="21"/>
    </location>
</feature>
<organism evidence="2 3">
    <name type="scientific">Vanrija albida</name>
    <dbReference type="NCBI Taxonomy" id="181172"/>
    <lineage>
        <taxon>Eukaryota</taxon>
        <taxon>Fungi</taxon>
        <taxon>Dikarya</taxon>
        <taxon>Basidiomycota</taxon>
        <taxon>Agaricomycotina</taxon>
        <taxon>Tremellomycetes</taxon>
        <taxon>Trichosporonales</taxon>
        <taxon>Trichosporonaceae</taxon>
        <taxon>Vanrija</taxon>
    </lineage>
</organism>
<gene>
    <name evidence="2" type="ORF">Q8F55_009001</name>
</gene>
<protein>
    <submittedName>
        <fullName evidence="2">Uncharacterized protein</fullName>
    </submittedName>
</protein>
<comment type="caution">
    <text evidence="2">The sequence shown here is derived from an EMBL/GenBank/DDBJ whole genome shotgun (WGS) entry which is preliminary data.</text>
</comment>
<dbReference type="GeneID" id="95990044"/>
<sequence length="83" mass="8515">MKPLLPVFAVALLLMAPRTLSAPLPADATPAATAPPPPPTFVALDPLSGDLCVEHREGLRRSGQKALDPGLAGTLGRCHVAAE</sequence>
<evidence type="ECO:0000313" key="2">
    <source>
        <dbReference type="EMBL" id="KAL1405370.1"/>
    </source>
</evidence>
<dbReference type="RefSeq" id="XP_069205314.1">
    <property type="nucleotide sequence ID" value="XM_069357377.1"/>
</dbReference>
<name>A0ABR3PSE4_9TREE</name>
<evidence type="ECO:0000256" key="1">
    <source>
        <dbReference type="SAM" id="SignalP"/>
    </source>
</evidence>
<feature type="chain" id="PRO_5046421056" evidence="1">
    <location>
        <begin position="22"/>
        <end position="83"/>
    </location>
</feature>
<proteinExistence type="predicted"/>